<dbReference type="EMBL" id="JABEQM010000002">
    <property type="protein sequence ID" value="MBB2200552.1"/>
    <property type="molecule type" value="Genomic_DNA"/>
</dbReference>
<evidence type="ECO:0000313" key="1">
    <source>
        <dbReference type="EMBL" id="MBB2200552.1"/>
    </source>
</evidence>
<name>A0A7W4K5E5_9PROT</name>
<sequence>MNRQGFGVATDCIHPDDLSALRRFIEQAVAAAGGEYVAFTGHDSIRGTFLETLALSPEFMQACRTIYRHGTGRTPPTVPFYQVLRCLSGKTGERHAFFFHYDSYVITALVPVIMPTEGKRGDLMMLPNTRRIRTTYFRNLVDKILLDNKVTQVALRRLISWGYLRPTRVRMRPGNVYFFWGYRSVHANEPCDHDKTRATALFHYANPHAGSRLRGVARGTPAP</sequence>
<protein>
    <recommendedName>
        <fullName evidence="3">TauD/TfdA-like domain-containing protein</fullName>
    </recommendedName>
</protein>
<dbReference type="Gene3D" id="2.60.120.620">
    <property type="entry name" value="q2cbj1_9rhob like domain"/>
    <property type="match status" value="1"/>
</dbReference>
<reference evidence="1 2" key="1">
    <citation type="submission" date="2020-04" db="EMBL/GenBank/DDBJ databases">
        <title>Description of novel Gluconacetobacter.</title>
        <authorList>
            <person name="Sombolestani A."/>
        </authorList>
    </citation>
    <scope>NUCLEOTIDE SEQUENCE [LARGE SCALE GENOMIC DNA]</scope>
    <source>
        <strain evidence="1 2">LMG 27802</strain>
    </source>
</reference>
<dbReference type="Proteomes" id="UP000578030">
    <property type="component" value="Unassembled WGS sequence"/>
</dbReference>
<comment type="caution">
    <text evidence="1">The sequence shown here is derived from an EMBL/GenBank/DDBJ whole genome shotgun (WGS) entry which is preliminary data.</text>
</comment>
<organism evidence="1 2">
    <name type="scientific">Gluconacetobacter tumulisoli</name>
    <dbReference type="NCBI Taxonomy" id="1286189"/>
    <lineage>
        <taxon>Bacteria</taxon>
        <taxon>Pseudomonadati</taxon>
        <taxon>Pseudomonadota</taxon>
        <taxon>Alphaproteobacteria</taxon>
        <taxon>Acetobacterales</taxon>
        <taxon>Acetobacteraceae</taxon>
        <taxon>Gluconacetobacter</taxon>
    </lineage>
</organism>
<dbReference type="AlphaFoldDB" id="A0A7W4K5E5"/>
<evidence type="ECO:0008006" key="3">
    <source>
        <dbReference type="Google" id="ProtNLM"/>
    </source>
</evidence>
<dbReference type="SUPFAM" id="SSF51197">
    <property type="entry name" value="Clavaminate synthase-like"/>
    <property type="match status" value="1"/>
</dbReference>
<proteinExistence type="predicted"/>
<gene>
    <name evidence="1" type="ORF">HLH28_02985</name>
</gene>
<keyword evidence="2" id="KW-1185">Reference proteome</keyword>
<evidence type="ECO:0000313" key="2">
    <source>
        <dbReference type="Proteomes" id="UP000578030"/>
    </source>
</evidence>
<accession>A0A7W4K5E5</accession>